<dbReference type="PANTHER" id="PTHR20854:SF4">
    <property type="entry name" value="INOSITOL-1-MONOPHOSPHATASE-RELATED"/>
    <property type="match status" value="1"/>
</dbReference>
<evidence type="ECO:0000313" key="6">
    <source>
        <dbReference type="Proteomes" id="UP000249417"/>
    </source>
</evidence>
<dbReference type="InterPro" id="IPR020583">
    <property type="entry name" value="Inositol_monoP_metal-BS"/>
</dbReference>
<dbReference type="InterPro" id="IPR000760">
    <property type="entry name" value="Inositol_monophosphatase-like"/>
</dbReference>
<dbReference type="EMBL" id="QFQB01000008">
    <property type="protein sequence ID" value="PZQ48027.1"/>
    <property type="molecule type" value="Genomic_DNA"/>
</dbReference>
<feature type="binding site" evidence="4">
    <location>
        <position position="70"/>
    </location>
    <ligand>
        <name>Mg(2+)</name>
        <dbReference type="ChEBI" id="CHEBI:18420"/>
        <label>1</label>
        <note>catalytic</note>
    </ligand>
</feature>
<dbReference type="Gene3D" id="3.30.540.10">
    <property type="entry name" value="Fructose-1,6-Bisphosphatase, subunit A, domain 1"/>
    <property type="match status" value="1"/>
</dbReference>
<organism evidence="5 6">
    <name type="scientific">Micavibrio aeruginosavorus</name>
    <dbReference type="NCBI Taxonomy" id="349221"/>
    <lineage>
        <taxon>Bacteria</taxon>
        <taxon>Pseudomonadati</taxon>
        <taxon>Bdellovibrionota</taxon>
        <taxon>Bdellovibrionia</taxon>
        <taxon>Bdellovibrionales</taxon>
        <taxon>Pseudobdellovibrionaceae</taxon>
        <taxon>Micavibrio</taxon>
    </lineage>
</organism>
<feature type="binding site" evidence="4">
    <location>
        <position position="97"/>
    </location>
    <ligand>
        <name>Mg(2+)</name>
        <dbReference type="ChEBI" id="CHEBI:18420"/>
        <label>1</label>
        <note>catalytic</note>
    </ligand>
</feature>
<comment type="caution">
    <text evidence="5">The sequence shown here is derived from an EMBL/GenBank/DDBJ whole genome shotgun (WGS) entry which is preliminary data.</text>
</comment>
<dbReference type="GO" id="GO:0046872">
    <property type="term" value="F:metal ion binding"/>
    <property type="evidence" value="ECO:0007669"/>
    <property type="project" value="UniProtKB-KW"/>
</dbReference>
<keyword evidence="1 4" id="KW-0479">Metal-binding</keyword>
<protein>
    <submittedName>
        <fullName evidence="5">Inositol monophosphatase</fullName>
    </submittedName>
</protein>
<name>A0A2W5PTF5_9BACT</name>
<dbReference type="Pfam" id="PF00459">
    <property type="entry name" value="Inositol_P"/>
    <property type="match status" value="1"/>
</dbReference>
<dbReference type="Gene3D" id="3.40.190.80">
    <property type="match status" value="1"/>
</dbReference>
<dbReference type="PROSITE" id="PS00629">
    <property type="entry name" value="IMP_1"/>
    <property type="match status" value="1"/>
</dbReference>
<dbReference type="GO" id="GO:0008934">
    <property type="term" value="F:inositol monophosphate 1-phosphatase activity"/>
    <property type="evidence" value="ECO:0007669"/>
    <property type="project" value="TreeGrafter"/>
</dbReference>
<gene>
    <name evidence="5" type="ORF">DI551_02245</name>
</gene>
<dbReference type="AlphaFoldDB" id="A0A2W5PTF5"/>
<keyword evidence="2" id="KW-0378">Hydrolase</keyword>
<feature type="binding site" evidence="4">
    <location>
        <position position="222"/>
    </location>
    <ligand>
        <name>Mg(2+)</name>
        <dbReference type="ChEBI" id="CHEBI:18420"/>
        <label>1</label>
        <note>catalytic</note>
    </ligand>
</feature>
<dbReference type="GO" id="GO:0007165">
    <property type="term" value="P:signal transduction"/>
    <property type="evidence" value="ECO:0007669"/>
    <property type="project" value="TreeGrafter"/>
</dbReference>
<dbReference type="PANTHER" id="PTHR20854">
    <property type="entry name" value="INOSITOL MONOPHOSPHATASE"/>
    <property type="match status" value="1"/>
</dbReference>
<dbReference type="Proteomes" id="UP000249417">
    <property type="component" value="Unassembled WGS sequence"/>
</dbReference>
<evidence type="ECO:0000256" key="2">
    <source>
        <dbReference type="ARBA" id="ARBA00022801"/>
    </source>
</evidence>
<keyword evidence="3 4" id="KW-0460">Magnesium</keyword>
<feature type="binding site" evidence="4">
    <location>
        <position position="94"/>
    </location>
    <ligand>
        <name>Mg(2+)</name>
        <dbReference type="ChEBI" id="CHEBI:18420"/>
        <label>1</label>
        <note>catalytic</note>
    </ligand>
</feature>
<dbReference type="GO" id="GO:0006020">
    <property type="term" value="P:inositol metabolic process"/>
    <property type="evidence" value="ECO:0007669"/>
    <property type="project" value="TreeGrafter"/>
</dbReference>
<evidence type="ECO:0000256" key="3">
    <source>
        <dbReference type="ARBA" id="ARBA00022842"/>
    </source>
</evidence>
<dbReference type="PRINTS" id="PR00377">
    <property type="entry name" value="IMPHPHTASES"/>
</dbReference>
<evidence type="ECO:0000256" key="4">
    <source>
        <dbReference type="PIRSR" id="PIRSR600760-2"/>
    </source>
</evidence>
<comment type="cofactor">
    <cofactor evidence="4">
        <name>Mg(2+)</name>
        <dbReference type="ChEBI" id="CHEBI:18420"/>
    </cofactor>
</comment>
<dbReference type="SUPFAM" id="SSF56655">
    <property type="entry name" value="Carbohydrate phosphatase"/>
    <property type="match status" value="1"/>
</dbReference>
<sequence>MPNIDISKVSEIIKEVAADKIAPRYLQLGDGHIKTKSGPTDLVTIADEEAEIELTRILKDFLPGSQVIGEEAVSNGKAVRQDLQRSDDYFWIVDPVDGTHNFAHGVPIFGTMVALVRKGERIASWIFQIPKDRMIAGEKGAGIRIDGASFQPPPKPSDDEDFKNMKAFISRMFMPPTIRPYVDQQVTKMADASTHRCCAWEYIELMEGERAFSVYKRIEPWDHMAGVLLLEEAGFYVRKWDGQPYGGSDLSGGLINAPSEILWERVYETFLKEPLRANPPPGFAVR</sequence>
<accession>A0A2W5PTF5</accession>
<evidence type="ECO:0000256" key="1">
    <source>
        <dbReference type="ARBA" id="ARBA00022723"/>
    </source>
</evidence>
<proteinExistence type="predicted"/>
<evidence type="ECO:0000313" key="5">
    <source>
        <dbReference type="EMBL" id="PZQ48027.1"/>
    </source>
</evidence>
<reference evidence="5 6" key="1">
    <citation type="submission" date="2017-08" db="EMBL/GenBank/DDBJ databases">
        <title>Infants hospitalized years apart are colonized by the same room-sourced microbial strains.</title>
        <authorList>
            <person name="Brooks B."/>
            <person name="Olm M.R."/>
            <person name="Firek B.A."/>
            <person name="Baker R."/>
            <person name="Thomas B.C."/>
            <person name="Morowitz M.J."/>
            <person name="Banfield J.F."/>
        </authorList>
    </citation>
    <scope>NUCLEOTIDE SEQUENCE [LARGE SCALE GENOMIC DNA]</scope>
    <source>
        <strain evidence="5">S2_005_002_R2_29</strain>
    </source>
</reference>